<dbReference type="PROSITE" id="PS00606">
    <property type="entry name" value="KS3_1"/>
    <property type="match status" value="1"/>
</dbReference>
<dbReference type="PROSITE" id="PS50075">
    <property type="entry name" value="CARRIER"/>
    <property type="match status" value="1"/>
</dbReference>
<dbReference type="GO" id="GO:0004312">
    <property type="term" value="F:fatty acid synthase activity"/>
    <property type="evidence" value="ECO:0007669"/>
    <property type="project" value="TreeGrafter"/>
</dbReference>
<dbReference type="InterPro" id="IPR036736">
    <property type="entry name" value="ACP-like_sf"/>
</dbReference>
<dbReference type="CDD" id="cd05931">
    <property type="entry name" value="FAAL"/>
    <property type="match status" value="1"/>
</dbReference>
<evidence type="ECO:0000256" key="3">
    <source>
        <dbReference type="ARBA" id="ARBA00022553"/>
    </source>
</evidence>
<dbReference type="Proteomes" id="UP000649604">
    <property type="component" value="Unassembled WGS sequence"/>
</dbReference>
<dbReference type="GO" id="GO:0071770">
    <property type="term" value="P:DIM/DIP cell wall layer assembly"/>
    <property type="evidence" value="ECO:0007669"/>
    <property type="project" value="TreeGrafter"/>
</dbReference>
<dbReference type="InterPro" id="IPR018201">
    <property type="entry name" value="Ketoacyl_synth_AS"/>
</dbReference>
<dbReference type="PROSITE" id="PS00012">
    <property type="entry name" value="PHOSPHOPANTETHEINE"/>
    <property type="match status" value="1"/>
</dbReference>
<evidence type="ECO:0000256" key="6">
    <source>
        <dbReference type="ARBA" id="ARBA00023098"/>
    </source>
</evidence>
<reference evidence="9" key="1">
    <citation type="submission" date="2019-11" db="EMBL/GenBank/DDBJ databases">
        <title>Microbial mats filling the niche in hypersaline microbial mats.</title>
        <authorList>
            <person name="Wong H.L."/>
            <person name="Macleod F.I."/>
            <person name="White R.A. III"/>
            <person name="Burns B.P."/>
        </authorList>
    </citation>
    <scope>NUCLEOTIDE SEQUENCE</scope>
    <source>
        <strain evidence="9">Rbin_158</strain>
    </source>
</reference>
<dbReference type="CDD" id="cd00833">
    <property type="entry name" value="PKS"/>
    <property type="match status" value="1"/>
</dbReference>
<dbReference type="InterPro" id="IPR042099">
    <property type="entry name" value="ANL_N_sf"/>
</dbReference>
<organism evidence="9 10">
    <name type="scientific">candidate division KSB3 bacterium</name>
    <dbReference type="NCBI Taxonomy" id="2044937"/>
    <lineage>
        <taxon>Bacteria</taxon>
        <taxon>candidate division KSB3</taxon>
    </lineage>
</organism>
<proteinExistence type="inferred from homology"/>
<dbReference type="AlphaFoldDB" id="A0A9D5JTW3"/>
<keyword evidence="3" id="KW-0597">Phosphoprotein</keyword>
<dbReference type="Gene3D" id="3.40.47.10">
    <property type="match status" value="1"/>
</dbReference>
<dbReference type="InterPro" id="IPR016039">
    <property type="entry name" value="Thiolase-like"/>
</dbReference>
<accession>A0A9D5JTW3</accession>
<protein>
    <submittedName>
        <fullName evidence="9">AMP-binding protein</fullName>
    </submittedName>
</protein>
<evidence type="ECO:0000256" key="5">
    <source>
        <dbReference type="ARBA" id="ARBA00022832"/>
    </source>
</evidence>
<dbReference type="InterPro" id="IPR025110">
    <property type="entry name" value="AMP-bd_C"/>
</dbReference>
<dbReference type="Gene3D" id="3.40.50.12780">
    <property type="entry name" value="N-terminal domain of ligase-like"/>
    <property type="match status" value="1"/>
</dbReference>
<dbReference type="Pfam" id="PF23024">
    <property type="entry name" value="AMP-dom_DIP2-like"/>
    <property type="match status" value="1"/>
</dbReference>
<dbReference type="Pfam" id="PF00109">
    <property type="entry name" value="ketoacyl-synt"/>
    <property type="match status" value="1"/>
</dbReference>
<feature type="non-terminal residue" evidence="9">
    <location>
        <position position="1105"/>
    </location>
</feature>
<dbReference type="FunFam" id="3.40.50.12780:FF:000013">
    <property type="entry name" value="Long-chain-fatty-acid--AMP ligase FadD32"/>
    <property type="match status" value="1"/>
</dbReference>
<dbReference type="SMART" id="SM00823">
    <property type="entry name" value="PKS_PP"/>
    <property type="match status" value="1"/>
</dbReference>
<evidence type="ECO:0000256" key="4">
    <source>
        <dbReference type="ARBA" id="ARBA00022679"/>
    </source>
</evidence>
<dbReference type="SUPFAM" id="SSF53901">
    <property type="entry name" value="Thiolase-like"/>
    <property type="match status" value="1"/>
</dbReference>
<evidence type="ECO:0000313" key="10">
    <source>
        <dbReference type="Proteomes" id="UP000649604"/>
    </source>
</evidence>
<dbReference type="EMBL" id="WJJP01000147">
    <property type="protein sequence ID" value="MBD3323872.1"/>
    <property type="molecule type" value="Genomic_DNA"/>
</dbReference>
<dbReference type="Pfam" id="PF02801">
    <property type="entry name" value="Ketoacyl-synt_C"/>
    <property type="match status" value="1"/>
</dbReference>
<dbReference type="InterPro" id="IPR040097">
    <property type="entry name" value="FAAL/FAAC"/>
</dbReference>
<dbReference type="Gene3D" id="3.30.300.30">
    <property type="match status" value="1"/>
</dbReference>
<name>A0A9D5JTW3_9BACT</name>
<dbReference type="PANTHER" id="PTHR43775">
    <property type="entry name" value="FATTY ACID SYNTHASE"/>
    <property type="match status" value="1"/>
</dbReference>
<dbReference type="InterPro" id="IPR014030">
    <property type="entry name" value="Ketoacyl_synth_N"/>
</dbReference>
<comment type="similarity">
    <text evidence="1">Belongs to the ATP-dependent AMP-binding enzyme family.</text>
</comment>
<dbReference type="PANTHER" id="PTHR43775:SF37">
    <property type="entry name" value="SI:DKEY-61P9.11"/>
    <property type="match status" value="1"/>
</dbReference>
<dbReference type="GO" id="GO:0005737">
    <property type="term" value="C:cytoplasm"/>
    <property type="evidence" value="ECO:0007669"/>
    <property type="project" value="TreeGrafter"/>
</dbReference>
<dbReference type="GO" id="GO:0031177">
    <property type="term" value="F:phosphopantetheine binding"/>
    <property type="evidence" value="ECO:0007669"/>
    <property type="project" value="InterPro"/>
</dbReference>
<dbReference type="SUPFAM" id="SSF47336">
    <property type="entry name" value="ACP-like"/>
    <property type="match status" value="1"/>
</dbReference>
<dbReference type="GO" id="GO:0005886">
    <property type="term" value="C:plasma membrane"/>
    <property type="evidence" value="ECO:0007669"/>
    <property type="project" value="TreeGrafter"/>
</dbReference>
<dbReference type="Pfam" id="PF00550">
    <property type="entry name" value="PP-binding"/>
    <property type="match status" value="1"/>
</dbReference>
<keyword evidence="2" id="KW-0596">Phosphopantetheine</keyword>
<evidence type="ECO:0000256" key="2">
    <source>
        <dbReference type="ARBA" id="ARBA00022450"/>
    </source>
</evidence>
<dbReference type="Gene3D" id="1.10.1200.10">
    <property type="entry name" value="ACP-like"/>
    <property type="match status" value="1"/>
</dbReference>
<gene>
    <name evidence="9" type="ORF">GF339_04765</name>
</gene>
<dbReference type="PROSITE" id="PS52004">
    <property type="entry name" value="KS3_2"/>
    <property type="match status" value="1"/>
</dbReference>
<keyword evidence="5" id="KW-0276">Fatty acid metabolism</keyword>
<dbReference type="InterPro" id="IPR020845">
    <property type="entry name" value="AMP-binding_CS"/>
</dbReference>
<dbReference type="InterPro" id="IPR050091">
    <property type="entry name" value="PKS_NRPS_Biosynth_Enz"/>
</dbReference>
<dbReference type="InterPro" id="IPR000873">
    <property type="entry name" value="AMP-dep_synth/lig_dom"/>
</dbReference>
<dbReference type="InterPro" id="IPR020806">
    <property type="entry name" value="PKS_PP-bd"/>
</dbReference>
<evidence type="ECO:0000259" key="8">
    <source>
        <dbReference type="PROSITE" id="PS52004"/>
    </source>
</evidence>
<evidence type="ECO:0000259" key="7">
    <source>
        <dbReference type="PROSITE" id="PS50075"/>
    </source>
</evidence>
<dbReference type="GO" id="GO:0004315">
    <property type="term" value="F:3-oxoacyl-[acyl-carrier-protein] synthase activity"/>
    <property type="evidence" value="ECO:0007669"/>
    <property type="project" value="InterPro"/>
</dbReference>
<dbReference type="InterPro" id="IPR009081">
    <property type="entry name" value="PP-bd_ACP"/>
</dbReference>
<feature type="domain" description="Ketosynthase family 3 (KS3)" evidence="8">
    <location>
        <begin position="696"/>
        <end position="1105"/>
    </location>
</feature>
<keyword evidence="6" id="KW-0443">Lipid metabolism</keyword>
<dbReference type="Pfam" id="PF00501">
    <property type="entry name" value="AMP-binding"/>
    <property type="match status" value="1"/>
</dbReference>
<keyword evidence="4" id="KW-0808">Transferase</keyword>
<dbReference type="InterPro" id="IPR006162">
    <property type="entry name" value="Ppantetheine_attach_site"/>
</dbReference>
<dbReference type="SMART" id="SM00825">
    <property type="entry name" value="PKS_KS"/>
    <property type="match status" value="1"/>
</dbReference>
<evidence type="ECO:0000256" key="1">
    <source>
        <dbReference type="ARBA" id="ARBA00006432"/>
    </source>
</evidence>
<dbReference type="InterPro" id="IPR020841">
    <property type="entry name" value="PKS_Beta-ketoAc_synthase_dom"/>
</dbReference>
<dbReference type="GO" id="GO:0006633">
    <property type="term" value="P:fatty acid biosynthetic process"/>
    <property type="evidence" value="ECO:0007669"/>
    <property type="project" value="InterPro"/>
</dbReference>
<dbReference type="InterPro" id="IPR014031">
    <property type="entry name" value="Ketoacyl_synth_C"/>
</dbReference>
<evidence type="ECO:0000313" key="9">
    <source>
        <dbReference type="EMBL" id="MBD3323872.1"/>
    </source>
</evidence>
<sequence>MTSVPFKGFQETYSHFVELLRDRATHSPERTAFIFLKDGEVEDGRLTYQELDRQVQQVAAQLQASDLQGQRAILLYPPGLEFIVAFFGCLYAGVIAVPAYPPRPNRSMDRILAIVNDCQAAAALTTVSIFTNVERRFDDTPVFQHMRWIATDTLTSSQAEGMWQLPSMTPETTAFLQYTSGSTGTPKGVMVSHGNLLHNSAYIKHAFELSTDSVSVSWLPSFHDMGLIDGVLQPVYTGFLGVIMPSVAFLQQPVRWLQAVSDYGATHCGGPNFGYDLCVQKITPEQKQHLDLHRWLSAYNGAEPVRKDTLERFTAAFKECGFRAKFFYPCYGLAETTLMVSGGPVDAEPVYLAVQPKALAQHRIVEAADDDESRHYLVSSGRTWLDTNLVLIDPDSMTRCAPDQIGEIWVANGSVTQGYWQRPDETAQAFQAYLADTGEGPFFRTGDLGFLKDGELFITGRLKDLIIIRGRNHYPQDIELTVERSHPNLRPGCCAAFSTQVDGEERLVVVQEVERTAIRKLDVEEVAAAIRQAVAEEHELQVYAIVLLRTGSIFKTSSGKIQRKTCRTAFLEGTLKIVGQWQQSLELPSEAERPSSSTASSHEETAIRAWLVDAVARHAHLPPQRIDSREPFARYGLDSVTMIRLSGELGEWLGRALAPTLGYDYPTIEALAQYLAEGETAASRAPHASSSKPQDHEPIAVIGLGCRFPGAANPEEFWQVLSQGIDAITEVPASRWDVEAFFDPHPATPGKMNTRWGGFLEQVDQFDPQFFGIAPREAESMDPQQRLLLEVSWEALEHAGIVPESLAGSHTAIFIGISGDDYTRLQLAHPAGANGYAGTGSALSIAANRLSYILNVHGPSWAIDTACSSSLVAVHQACQSLRRGESDLALAGGVNLILSPELTVSFSQLRLMASDGRCKAFDASADGYVRSEGCGLVVLKRLSDAVRDRDAILGVIRGSAVNQDGRSNGLTAPNGLAQQEVIRQAMDDAGVNPADLSYVEAHGTGTMLGDPIEANALKALLMHDRPPQKPCLIGSVKTNIGHAEAAAGIAGLIKVLLALHYGTIPGHLHLKTLNPHISFDGTPLSIPRGCQAWPDGHRRRLAGVS</sequence>
<dbReference type="PROSITE" id="PS00455">
    <property type="entry name" value="AMP_BINDING"/>
    <property type="match status" value="1"/>
</dbReference>
<dbReference type="FunFam" id="3.40.47.10:FF:000019">
    <property type="entry name" value="Polyketide synthase type I"/>
    <property type="match status" value="1"/>
</dbReference>
<feature type="domain" description="Carrier" evidence="7">
    <location>
        <begin position="602"/>
        <end position="679"/>
    </location>
</feature>
<dbReference type="SMART" id="SM01294">
    <property type="entry name" value="PKS_PP_betabranch"/>
    <property type="match status" value="1"/>
</dbReference>
<dbReference type="InterPro" id="IPR045851">
    <property type="entry name" value="AMP-bd_C_sf"/>
</dbReference>
<comment type="caution">
    <text evidence="9">The sequence shown here is derived from an EMBL/GenBank/DDBJ whole genome shotgun (WGS) entry which is preliminary data.</text>
</comment>
<dbReference type="SUPFAM" id="SSF56801">
    <property type="entry name" value="Acetyl-CoA synthetase-like"/>
    <property type="match status" value="1"/>
</dbReference>